<name>A0A8T2NQJ8_9TELE</name>
<keyword evidence="2" id="KW-0472">Membrane</keyword>
<dbReference type="EMBL" id="JAFBMS010000063">
    <property type="protein sequence ID" value="KAG9338637.1"/>
    <property type="molecule type" value="Genomic_DNA"/>
</dbReference>
<dbReference type="AlphaFoldDB" id="A0A8T2NQJ8"/>
<dbReference type="OrthoDB" id="167398at2759"/>
<dbReference type="InterPro" id="IPR050369">
    <property type="entry name" value="RBOH/FRE"/>
</dbReference>
<evidence type="ECO:0000256" key="2">
    <source>
        <dbReference type="SAM" id="Phobius"/>
    </source>
</evidence>
<sequence>MMYKGSLQKVLLTEAAVQEREGLSRSAHGVLWMGINIFLFVYFYLFYDLGDQFFYTRHLLGSALAWARAPAAVLNFNCLLILLPVCRNLLSLLRGSVMCCGRSLRKQLDKNLTFHKLVAYMIGLMTDDIQEWRYLVLIKKPC</sequence>
<keyword evidence="1" id="KW-0560">Oxidoreductase</keyword>
<feature type="transmembrane region" description="Helical" evidence="2">
    <location>
        <begin position="29"/>
        <end position="47"/>
    </location>
</feature>
<dbReference type="PANTHER" id="PTHR11972">
    <property type="entry name" value="NADPH OXIDASE"/>
    <property type="match status" value="1"/>
</dbReference>
<keyword evidence="2" id="KW-1133">Transmembrane helix</keyword>
<keyword evidence="4" id="KW-1185">Reference proteome</keyword>
<dbReference type="GO" id="GO:0006952">
    <property type="term" value="P:defense response"/>
    <property type="evidence" value="ECO:0007669"/>
    <property type="project" value="TreeGrafter"/>
</dbReference>
<protein>
    <submittedName>
        <fullName evidence="3">Uncharacterized protein</fullName>
    </submittedName>
</protein>
<organism evidence="3 4">
    <name type="scientific">Albula glossodonta</name>
    <name type="common">roundjaw bonefish</name>
    <dbReference type="NCBI Taxonomy" id="121402"/>
    <lineage>
        <taxon>Eukaryota</taxon>
        <taxon>Metazoa</taxon>
        <taxon>Chordata</taxon>
        <taxon>Craniata</taxon>
        <taxon>Vertebrata</taxon>
        <taxon>Euteleostomi</taxon>
        <taxon>Actinopterygii</taxon>
        <taxon>Neopterygii</taxon>
        <taxon>Teleostei</taxon>
        <taxon>Albuliformes</taxon>
        <taxon>Albulidae</taxon>
        <taxon>Albula</taxon>
    </lineage>
</organism>
<feature type="transmembrane region" description="Helical" evidence="2">
    <location>
        <begin position="67"/>
        <end position="86"/>
    </location>
</feature>
<gene>
    <name evidence="3" type="ORF">JZ751_025475</name>
</gene>
<dbReference type="GO" id="GO:0042554">
    <property type="term" value="P:superoxide anion generation"/>
    <property type="evidence" value="ECO:0007669"/>
    <property type="project" value="TreeGrafter"/>
</dbReference>
<reference evidence="3" key="1">
    <citation type="thesis" date="2021" institute="BYU ScholarsArchive" country="Provo, UT, USA">
        <title>Applications of and Algorithms for Genome Assembly and Genomic Analyses with an Emphasis on Marine Teleosts.</title>
        <authorList>
            <person name="Pickett B.D."/>
        </authorList>
    </citation>
    <scope>NUCLEOTIDE SEQUENCE</scope>
    <source>
        <strain evidence="3">HI-2016</strain>
    </source>
</reference>
<evidence type="ECO:0000313" key="4">
    <source>
        <dbReference type="Proteomes" id="UP000824540"/>
    </source>
</evidence>
<dbReference type="Proteomes" id="UP000824540">
    <property type="component" value="Unassembled WGS sequence"/>
</dbReference>
<keyword evidence="2" id="KW-0812">Transmembrane</keyword>
<accession>A0A8T2NQJ8</accession>
<dbReference type="GO" id="GO:0043020">
    <property type="term" value="C:NADPH oxidase complex"/>
    <property type="evidence" value="ECO:0007669"/>
    <property type="project" value="TreeGrafter"/>
</dbReference>
<dbReference type="PANTHER" id="PTHR11972:SF203">
    <property type="entry name" value="NADPH OXIDASE 1"/>
    <property type="match status" value="1"/>
</dbReference>
<comment type="caution">
    <text evidence="3">The sequence shown here is derived from an EMBL/GenBank/DDBJ whole genome shotgun (WGS) entry which is preliminary data.</text>
</comment>
<dbReference type="GO" id="GO:0016175">
    <property type="term" value="F:superoxide-generating NAD(P)H oxidase activity"/>
    <property type="evidence" value="ECO:0007669"/>
    <property type="project" value="TreeGrafter"/>
</dbReference>
<proteinExistence type="predicted"/>
<evidence type="ECO:0000313" key="3">
    <source>
        <dbReference type="EMBL" id="KAG9338637.1"/>
    </source>
</evidence>
<evidence type="ECO:0000256" key="1">
    <source>
        <dbReference type="ARBA" id="ARBA00023002"/>
    </source>
</evidence>